<gene>
    <name evidence="3" type="ORF">EVA_13246</name>
</gene>
<dbReference type="GO" id="GO:0050515">
    <property type="term" value="F:4-(cytidine 5'-diphospho)-2-C-methyl-D-erythritol kinase activity"/>
    <property type="evidence" value="ECO:0007669"/>
    <property type="project" value="TreeGrafter"/>
</dbReference>
<sequence>FVSTKEAYGGVTPQRPRYDLREAIAAPVETWKDTISNDFEISVFQHHPEIAAIKQTLYDMGAVYASMSGSGSTVFGLFRHPVEEAQRVFADCFVYQSQLEY</sequence>
<dbReference type="AlphaFoldDB" id="J9GA68"/>
<dbReference type="PANTHER" id="PTHR43527">
    <property type="entry name" value="4-DIPHOSPHOCYTIDYL-2-C-METHYL-D-ERYTHRITOL KINASE, CHLOROPLASTIC"/>
    <property type="match status" value="1"/>
</dbReference>
<evidence type="ECO:0000256" key="1">
    <source>
        <dbReference type="ARBA" id="ARBA00022741"/>
    </source>
</evidence>
<protein>
    <submittedName>
        <fullName evidence="3">4-diphosphocytidyl-2-C-methyl-D-erythritol kinase</fullName>
    </submittedName>
</protein>
<evidence type="ECO:0000259" key="2">
    <source>
        <dbReference type="Pfam" id="PF08544"/>
    </source>
</evidence>
<dbReference type="InterPro" id="IPR036554">
    <property type="entry name" value="GHMP_kinase_C_sf"/>
</dbReference>
<reference evidence="3" key="1">
    <citation type="journal article" date="2012" name="PLoS ONE">
        <title>Gene sets for utilization of primary and secondary nutrition supplies in the distal gut of endangered iberian lynx.</title>
        <authorList>
            <person name="Alcaide M."/>
            <person name="Messina E."/>
            <person name="Richter M."/>
            <person name="Bargiela R."/>
            <person name="Peplies J."/>
            <person name="Huws S.A."/>
            <person name="Newbold C.J."/>
            <person name="Golyshin P.N."/>
            <person name="Simon M.A."/>
            <person name="Lopez G."/>
            <person name="Yakimov M.M."/>
            <person name="Ferrer M."/>
        </authorList>
    </citation>
    <scope>NUCLEOTIDE SEQUENCE</scope>
</reference>
<proteinExistence type="predicted"/>
<dbReference type="Pfam" id="PF08544">
    <property type="entry name" value="GHMP_kinases_C"/>
    <property type="match status" value="1"/>
</dbReference>
<keyword evidence="3" id="KW-0418">Kinase</keyword>
<organism evidence="3">
    <name type="scientific">gut metagenome</name>
    <dbReference type="NCBI Taxonomy" id="749906"/>
    <lineage>
        <taxon>unclassified sequences</taxon>
        <taxon>metagenomes</taxon>
        <taxon>organismal metagenomes</taxon>
    </lineage>
</organism>
<feature type="domain" description="GHMP kinase C-terminal" evidence="2">
    <location>
        <begin position="37"/>
        <end position="89"/>
    </location>
</feature>
<dbReference type="Gene3D" id="3.30.70.890">
    <property type="entry name" value="GHMP kinase, C-terminal domain"/>
    <property type="match status" value="1"/>
</dbReference>
<name>J9GA68_9ZZZZ</name>
<dbReference type="EMBL" id="AMCI01004169">
    <property type="protein sequence ID" value="EJW98647.1"/>
    <property type="molecule type" value="Genomic_DNA"/>
</dbReference>
<dbReference type="PANTHER" id="PTHR43527:SF2">
    <property type="entry name" value="4-DIPHOSPHOCYTIDYL-2-C-METHYL-D-ERYTHRITOL KINASE, CHLOROPLASTIC"/>
    <property type="match status" value="1"/>
</dbReference>
<accession>J9GA68</accession>
<evidence type="ECO:0000313" key="3">
    <source>
        <dbReference type="EMBL" id="EJW98647.1"/>
    </source>
</evidence>
<dbReference type="SUPFAM" id="SSF55060">
    <property type="entry name" value="GHMP Kinase, C-terminal domain"/>
    <property type="match status" value="1"/>
</dbReference>
<keyword evidence="3" id="KW-0808">Transferase</keyword>
<feature type="non-terminal residue" evidence="3">
    <location>
        <position position="1"/>
    </location>
</feature>
<dbReference type="InterPro" id="IPR013750">
    <property type="entry name" value="GHMP_kinase_C_dom"/>
</dbReference>
<comment type="caution">
    <text evidence="3">The sequence shown here is derived from an EMBL/GenBank/DDBJ whole genome shotgun (WGS) entry which is preliminary data.</text>
</comment>
<keyword evidence="1" id="KW-0547">Nucleotide-binding</keyword>
<dbReference type="GO" id="GO:0000166">
    <property type="term" value="F:nucleotide binding"/>
    <property type="evidence" value="ECO:0007669"/>
    <property type="project" value="UniProtKB-KW"/>
</dbReference>